<reference evidence="4 5" key="1">
    <citation type="submission" date="2018-08" db="EMBL/GenBank/DDBJ databases">
        <title>A genome reference for cultivated species of the human gut microbiota.</title>
        <authorList>
            <person name="Zou Y."/>
            <person name="Xue W."/>
            <person name="Luo G."/>
        </authorList>
    </citation>
    <scope>NUCLEOTIDE SEQUENCE [LARGE SCALE GENOMIC DNA]</scope>
    <source>
        <strain evidence="4 5">AF36-1BH</strain>
    </source>
</reference>
<evidence type="ECO:0000313" key="4">
    <source>
        <dbReference type="EMBL" id="RHL90857.1"/>
    </source>
</evidence>
<dbReference type="GO" id="GO:0003677">
    <property type="term" value="F:DNA binding"/>
    <property type="evidence" value="ECO:0007669"/>
    <property type="project" value="InterPro"/>
</dbReference>
<keyword evidence="1" id="KW-0175">Coiled coil</keyword>
<dbReference type="Gene3D" id="3.90.1750.20">
    <property type="entry name" value="Putative Large Serine Recombinase, Chain B, Domain 2"/>
    <property type="match status" value="1"/>
</dbReference>
<evidence type="ECO:0000259" key="3">
    <source>
        <dbReference type="PROSITE" id="PS51737"/>
    </source>
</evidence>
<gene>
    <name evidence="4" type="ORF">DWZ98_01715</name>
</gene>
<dbReference type="SUPFAM" id="SSF53041">
    <property type="entry name" value="Resolvase-like"/>
    <property type="match status" value="1"/>
</dbReference>
<feature type="domain" description="Resolvase/invertase-type recombinase catalytic" evidence="2">
    <location>
        <begin position="54"/>
        <end position="205"/>
    </location>
</feature>
<dbReference type="PANTHER" id="PTHR30461:SF23">
    <property type="entry name" value="DNA RECOMBINASE-RELATED"/>
    <property type="match status" value="1"/>
</dbReference>
<evidence type="ECO:0000256" key="1">
    <source>
        <dbReference type="SAM" id="Coils"/>
    </source>
</evidence>
<name>A0A415N632_9FIRM</name>
<dbReference type="PROSITE" id="PS51736">
    <property type="entry name" value="RECOMBINASES_3"/>
    <property type="match status" value="1"/>
</dbReference>
<organism evidence="4 5">
    <name type="scientific">Dorea formicigenerans</name>
    <dbReference type="NCBI Taxonomy" id="39486"/>
    <lineage>
        <taxon>Bacteria</taxon>
        <taxon>Bacillati</taxon>
        <taxon>Bacillota</taxon>
        <taxon>Clostridia</taxon>
        <taxon>Lachnospirales</taxon>
        <taxon>Lachnospiraceae</taxon>
        <taxon>Dorea</taxon>
    </lineage>
</organism>
<dbReference type="InterPro" id="IPR050639">
    <property type="entry name" value="SSR_resolvase"/>
</dbReference>
<dbReference type="CDD" id="cd00338">
    <property type="entry name" value="Ser_Recombinase"/>
    <property type="match status" value="1"/>
</dbReference>
<protein>
    <submittedName>
        <fullName evidence="4">Recombinase family protein</fullName>
    </submittedName>
</protein>
<evidence type="ECO:0000313" key="5">
    <source>
        <dbReference type="Proteomes" id="UP000283325"/>
    </source>
</evidence>
<accession>A0A415N632</accession>
<dbReference type="InterPro" id="IPR006119">
    <property type="entry name" value="Resolv_N"/>
</dbReference>
<feature type="coiled-coil region" evidence="1">
    <location>
        <begin position="474"/>
        <end position="501"/>
    </location>
</feature>
<evidence type="ECO:0000259" key="2">
    <source>
        <dbReference type="PROSITE" id="PS51736"/>
    </source>
</evidence>
<sequence>MNTIQCRGHVQYSLNKNIVSHFLGTCTGVIFIRKIVRRRTYILRRVIHMQQYEEYLIYLRKSRSDASLEAMGVDVLERHEQILLDLTKRMNLSIGGIYREVVSGESISARPEMQRLLSEVEAGRWKGVVVMEVERLARGDTIDQGIVQRAFQYSGTQIVTPAKTYNPNNEFDEEYFEFGLFMSRREYKTIRRRMRAGVTAAVKEGKWPFNKAPYGWQRVKLEHARGWVLAPDPEEAPVVKLIFQLYTGPDRIGITNICRYLDNRGVKPRNGDTWTECSIMGILRNIVNDQRVGIGRRKIVKQVQNGSVSKVRPHSDYDFTAPGLQPRLIDHDVFLEAQTHLGKNSHKLPESYGIKNPLAGIVVCPCCGKKMMRRPASKTPGGAPYDVLKCNTRNCPTIGSALDLVEREVIQALSDWVAGYQLDPTLEVENKVPEKEQLLSSAISNHDVLLKQNGNLYDLLEQGVYTTEIFLERSHELQKRIKESEAHIEILKKDLEYEKEKIANVENFIPSCKELLSCYWELSAQDRNKALKMLLESVEYTKTKRNQKGDKDNPTFTLNLKPRIPRI</sequence>
<dbReference type="Pfam" id="PF00239">
    <property type="entry name" value="Resolvase"/>
    <property type="match status" value="1"/>
</dbReference>
<dbReference type="Gene3D" id="3.40.50.1390">
    <property type="entry name" value="Resolvase, N-terminal catalytic domain"/>
    <property type="match status" value="1"/>
</dbReference>
<dbReference type="GO" id="GO:0000150">
    <property type="term" value="F:DNA strand exchange activity"/>
    <property type="evidence" value="ECO:0007669"/>
    <property type="project" value="InterPro"/>
</dbReference>
<dbReference type="PROSITE" id="PS51737">
    <property type="entry name" value="RECOMBINASE_DNA_BIND"/>
    <property type="match status" value="1"/>
</dbReference>
<dbReference type="EMBL" id="QRPD01000001">
    <property type="protein sequence ID" value="RHL90857.1"/>
    <property type="molecule type" value="Genomic_DNA"/>
</dbReference>
<proteinExistence type="predicted"/>
<feature type="domain" description="Recombinase" evidence="3">
    <location>
        <begin position="213"/>
        <end position="347"/>
    </location>
</feature>
<dbReference type="InterPro" id="IPR036162">
    <property type="entry name" value="Resolvase-like_N_sf"/>
</dbReference>
<dbReference type="InterPro" id="IPR038109">
    <property type="entry name" value="DNA_bind_recomb_sf"/>
</dbReference>
<comment type="caution">
    <text evidence="4">The sequence shown here is derived from an EMBL/GenBank/DDBJ whole genome shotgun (WGS) entry which is preliminary data.</text>
</comment>
<dbReference type="Pfam" id="PF07508">
    <property type="entry name" value="Recombinase"/>
    <property type="match status" value="1"/>
</dbReference>
<dbReference type="SMART" id="SM00857">
    <property type="entry name" value="Resolvase"/>
    <property type="match status" value="1"/>
</dbReference>
<dbReference type="InterPro" id="IPR011109">
    <property type="entry name" value="DNA_bind_recombinase_dom"/>
</dbReference>
<dbReference type="PANTHER" id="PTHR30461">
    <property type="entry name" value="DNA-INVERTASE FROM LAMBDOID PROPHAGE"/>
    <property type="match status" value="1"/>
</dbReference>
<dbReference type="AlphaFoldDB" id="A0A415N632"/>
<dbReference type="Proteomes" id="UP000283325">
    <property type="component" value="Unassembled WGS sequence"/>
</dbReference>